<feature type="region of interest" description="Disordered" evidence="1">
    <location>
        <begin position="311"/>
        <end position="339"/>
    </location>
</feature>
<organism evidence="2 3">
    <name type="scientific">Sphaerobolus stellatus (strain SS14)</name>
    <dbReference type="NCBI Taxonomy" id="990650"/>
    <lineage>
        <taxon>Eukaryota</taxon>
        <taxon>Fungi</taxon>
        <taxon>Dikarya</taxon>
        <taxon>Basidiomycota</taxon>
        <taxon>Agaricomycotina</taxon>
        <taxon>Agaricomycetes</taxon>
        <taxon>Phallomycetidae</taxon>
        <taxon>Geastrales</taxon>
        <taxon>Sphaerobolaceae</taxon>
        <taxon>Sphaerobolus</taxon>
    </lineage>
</organism>
<feature type="compositionally biased region" description="Basic and acidic residues" evidence="1">
    <location>
        <begin position="392"/>
        <end position="403"/>
    </location>
</feature>
<accession>A0A0C9V470</accession>
<feature type="region of interest" description="Disordered" evidence="1">
    <location>
        <begin position="136"/>
        <end position="198"/>
    </location>
</feature>
<feature type="compositionally biased region" description="Basic and acidic residues" evidence="1">
    <location>
        <begin position="181"/>
        <end position="192"/>
    </location>
</feature>
<name>A0A0C9V470_SPHS4</name>
<proteinExistence type="predicted"/>
<dbReference type="EMBL" id="KN837135">
    <property type="protein sequence ID" value="KIJ41714.1"/>
    <property type="molecule type" value="Genomic_DNA"/>
</dbReference>
<feature type="compositionally biased region" description="Low complexity" evidence="1">
    <location>
        <begin position="159"/>
        <end position="168"/>
    </location>
</feature>
<dbReference type="AlphaFoldDB" id="A0A0C9V470"/>
<reference evidence="2 3" key="1">
    <citation type="submission" date="2014-06" db="EMBL/GenBank/DDBJ databases">
        <title>Evolutionary Origins and Diversification of the Mycorrhizal Mutualists.</title>
        <authorList>
            <consortium name="DOE Joint Genome Institute"/>
            <consortium name="Mycorrhizal Genomics Consortium"/>
            <person name="Kohler A."/>
            <person name="Kuo A."/>
            <person name="Nagy L.G."/>
            <person name="Floudas D."/>
            <person name="Copeland A."/>
            <person name="Barry K.W."/>
            <person name="Cichocki N."/>
            <person name="Veneault-Fourrey C."/>
            <person name="LaButti K."/>
            <person name="Lindquist E.A."/>
            <person name="Lipzen A."/>
            <person name="Lundell T."/>
            <person name="Morin E."/>
            <person name="Murat C."/>
            <person name="Riley R."/>
            <person name="Ohm R."/>
            <person name="Sun H."/>
            <person name="Tunlid A."/>
            <person name="Henrissat B."/>
            <person name="Grigoriev I.V."/>
            <person name="Hibbett D.S."/>
            <person name="Martin F."/>
        </authorList>
    </citation>
    <scope>NUCLEOTIDE SEQUENCE [LARGE SCALE GENOMIC DNA]</scope>
    <source>
        <strain evidence="2 3">SS14</strain>
    </source>
</reference>
<dbReference type="Proteomes" id="UP000054279">
    <property type="component" value="Unassembled WGS sequence"/>
</dbReference>
<evidence type="ECO:0000313" key="3">
    <source>
        <dbReference type="Proteomes" id="UP000054279"/>
    </source>
</evidence>
<feature type="region of interest" description="Disordered" evidence="1">
    <location>
        <begin position="359"/>
        <end position="456"/>
    </location>
</feature>
<gene>
    <name evidence="2" type="ORF">M422DRAFT_48547</name>
</gene>
<keyword evidence="3" id="KW-1185">Reference proteome</keyword>
<protein>
    <submittedName>
        <fullName evidence="2">Uncharacterized protein</fullName>
    </submittedName>
</protein>
<sequence length="576" mass="63476">MPRMFAGCMAPGGEIAIRANMRLANVNIDYIDYIPPSKGHDVTIEAGVEIDNVVGEGAEELAKQWSRKSDKFSDKKDTDVPLTREERMVAQMTMFLGSRGRELFLEHMGRNQSKQVVFDSDTDGDESAEERGRAAELFFAPSSANTSSPQQIPKRRSRSPSISTTPRPGLASLQSAFATPPRDRSVERKKDAQLTPSSSPVRLKFARVSVASPSIWHKDVPNTNETSTPRNFMDIFKNRVEPTASPAYPRFGLRHRRGRLPSASPPNKVTNNTLGSPCHMPPPTTPPSKQPHIIGGLPRIAFASPSLSPLSTWHKSPATSLEQRQSRFSQRPPTPLQLEKKIKYPPMLDLRKVLKRKSSITAVSSCTAKKRKETLKSIPPPQSSPSPEIPDETTKVAIEKPKITEIPSASTSKNPSGPPRPLTDPEDITIFDPPIAVKQLSPKSTETERQRRALAKKKQLAIRAKLLSALPPDKISSSFKEKMDEREQQLSMKRAKATFNVIAKRANTYVPTGNPSAYNVIVPDSDGSFEEEEGHTTVVVEDMAPGTSKRPKLLDRGFAEENGVKPGRRIAIATLA</sequence>
<dbReference type="HOGENOM" id="CLU_473415_0_0_1"/>
<evidence type="ECO:0000313" key="2">
    <source>
        <dbReference type="EMBL" id="KIJ41714.1"/>
    </source>
</evidence>
<evidence type="ECO:0000256" key="1">
    <source>
        <dbReference type="SAM" id="MobiDB-lite"/>
    </source>
</evidence>
<feature type="compositionally biased region" description="Polar residues" evidence="1">
    <location>
        <begin position="311"/>
        <end position="331"/>
    </location>
</feature>
<feature type="compositionally biased region" description="Pro residues" evidence="1">
    <location>
        <begin position="378"/>
        <end position="388"/>
    </location>
</feature>